<sequence>SDEAKVTVEIISNNYAGTLEKTFTILPKTINSAITLTAPVKNGVPQTEIETDEYTATVVWSPGVTDKFVYNTVYTATITITPKTNYTVKGIAKNGYTVSGAETVTNEADSVTVTAVYSATENKNSNEFTQPLTITGWTYGETANTPTAEAKYGTPKYTYSTAADGKYNDIVPTDAGTYYVKATVEETDKYTGLESDAVEFVIEKKILTNDNITKIADQTYTGEEIKPVIEVKDGDKILVLDTDYTVAYEKNIKASEEAKAKVEMISNNYKGTLEKLFTILPKTINSAIILTAPVKNEVPQTEIETDEYTATVAWSPEVTDKFGYSTVYTATITITPKANYTVKGIAENGYTVSGAQTVTNEADSTTITAVYAATGSKSSGGSGSTKRYTVSFNTNGGNKITSQTVAKDNSVKEPTAPIKENFEFAGWYTDKELTTKYDFTEKVTKSFKLYAKWTEQKQENGGSEDVVNNNSGNENKESSNTIVLTIDEHDALVYGTTKTNDVAPKVVNDRTMLPARFIAENLGATVEWDGEKQLVTITGKNEKQEDVTILITIGSDYAKVNGEDVKLDSPAFVENDRTYTPIRFISENLGATVEWNETEQTVTIQRVK</sequence>
<feature type="domain" description="Copper amine oxidase-like N-terminal" evidence="3">
    <location>
        <begin position="544"/>
        <end position="604"/>
    </location>
</feature>
<name>A0AAE3E0U1_9FIRM</name>
<keyword evidence="5" id="KW-1185">Reference proteome</keyword>
<evidence type="ECO:0000259" key="3">
    <source>
        <dbReference type="Pfam" id="PF07833"/>
    </source>
</evidence>
<dbReference type="AlphaFoldDB" id="A0AAE3E0U1"/>
<evidence type="ECO:0000313" key="4">
    <source>
        <dbReference type="EMBL" id="MCC2211519.1"/>
    </source>
</evidence>
<feature type="compositionally biased region" description="Low complexity" evidence="2">
    <location>
        <begin position="459"/>
        <end position="473"/>
    </location>
</feature>
<dbReference type="NCBIfam" id="TIGR02543">
    <property type="entry name" value="List_Bact_rpt"/>
    <property type="match status" value="1"/>
</dbReference>
<dbReference type="Pfam" id="PF07833">
    <property type="entry name" value="Cu_amine_oxidN1"/>
    <property type="match status" value="2"/>
</dbReference>
<organism evidence="4 5">
    <name type="scientific">Hominilimicola fabiformis</name>
    <dbReference type="NCBI Taxonomy" id="2885356"/>
    <lineage>
        <taxon>Bacteria</taxon>
        <taxon>Bacillati</taxon>
        <taxon>Bacillota</taxon>
        <taxon>Clostridia</taxon>
        <taxon>Eubacteriales</taxon>
        <taxon>Oscillospiraceae</taxon>
        <taxon>Hominilimicola</taxon>
    </lineage>
</organism>
<protein>
    <submittedName>
        <fullName evidence="4">InlB B-repeat-containing protein</fullName>
    </submittedName>
</protein>
<dbReference type="SUPFAM" id="SSF55383">
    <property type="entry name" value="Copper amine oxidase, domain N"/>
    <property type="match status" value="1"/>
</dbReference>
<gene>
    <name evidence="4" type="ORF">LKE05_12055</name>
</gene>
<dbReference type="InterPro" id="IPR013378">
    <property type="entry name" value="InlB-like_B-rpt"/>
</dbReference>
<dbReference type="GO" id="GO:0030313">
    <property type="term" value="C:cell envelope"/>
    <property type="evidence" value="ECO:0007669"/>
    <property type="project" value="UniProtKB-SubCell"/>
</dbReference>
<accession>A0AAE3E0U1</accession>
<dbReference type="Proteomes" id="UP001198242">
    <property type="component" value="Unassembled WGS sequence"/>
</dbReference>
<evidence type="ECO:0000256" key="2">
    <source>
        <dbReference type="SAM" id="MobiDB-lite"/>
    </source>
</evidence>
<feature type="region of interest" description="Disordered" evidence="2">
    <location>
        <begin position="458"/>
        <end position="478"/>
    </location>
</feature>
<dbReference type="InterPro" id="IPR036582">
    <property type="entry name" value="Mao_N_sf"/>
</dbReference>
<dbReference type="Pfam" id="PF09479">
    <property type="entry name" value="Flg_new"/>
    <property type="match status" value="1"/>
</dbReference>
<feature type="non-terminal residue" evidence="4">
    <location>
        <position position="1"/>
    </location>
</feature>
<dbReference type="InterPro" id="IPR012854">
    <property type="entry name" value="Cu_amine_oxidase-like_N"/>
</dbReference>
<reference evidence="4 5" key="1">
    <citation type="submission" date="2021-10" db="EMBL/GenBank/DDBJ databases">
        <title>Anaerobic single-cell dispensing facilitates the cultivation of human gut bacteria.</title>
        <authorList>
            <person name="Afrizal A."/>
        </authorList>
    </citation>
    <scope>NUCLEOTIDE SEQUENCE [LARGE SCALE GENOMIC DNA]</scope>
    <source>
        <strain evidence="4 5">CLA-AA-H232</strain>
    </source>
</reference>
<feature type="domain" description="Copper amine oxidase-like N-terminal" evidence="3">
    <location>
        <begin position="477"/>
        <end position="537"/>
    </location>
</feature>
<comment type="caution">
    <text evidence="4">The sequence shown here is derived from an EMBL/GenBank/DDBJ whole genome shotgun (WGS) entry which is preliminary data.</text>
</comment>
<dbReference type="RefSeq" id="WP_308457009.1">
    <property type="nucleotide sequence ID" value="NZ_JAJEQM010000019.1"/>
</dbReference>
<comment type="subcellular location">
    <subcellularLocation>
        <location evidence="1">Cell envelope</location>
    </subcellularLocation>
</comment>
<evidence type="ECO:0000313" key="5">
    <source>
        <dbReference type="Proteomes" id="UP001198242"/>
    </source>
</evidence>
<evidence type="ECO:0000256" key="1">
    <source>
        <dbReference type="ARBA" id="ARBA00004196"/>
    </source>
</evidence>
<dbReference type="EMBL" id="JAJEQM010000019">
    <property type="protein sequence ID" value="MCC2211519.1"/>
    <property type="molecule type" value="Genomic_DNA"/>
</dbReference>
<dbReference type="Gene3D" id="2.60.40.4270">
    <property type="entry name" value="Listeria-Bacteroides repeat domain"/>
    <property type="match status" value="1"/>
</dbReference>
<dbReference type="InterPro" id="IPR042229">
    <property type="entry name" value="Listeria/Bacterioides_rpt_sf"/>
</dbReference>
<proteinExistence type="predicted"/>
<dbReference type="Gene3D" id="3.30.457.10">
    <property type="entry name" value="Copper amine oxidase-like, N-terminal domain"/>
    <property type="match status" value="1"/>
</dbReference>